<dbReference type="PANTHER" id="PTHR11485:SF31">
    <property type="entry name" value="SEROTRANSFERRIN"/>
    <property type="match status" value="1"/>
</dbReference>
<evidence type="ECO:0000256" key="5">
    <source>
        <dbReference type="ARBA" id="ARBA00023004"/>
    </source>
</evidence>
<keyword evidence="3" id="KW-0479">Metal-binding</keyword>
<dbReference type="Pfam" id="PF00405">
    <property type="entry name" value="Transferrin"/>
    <property type="match status" value="1"/>
</dbReference>
<dbReference type="Gene3D" id="3.40.190.10">
    <property type="entry name" value="Periplasmic binding protein-like II"/>
    <property type="match status" value="1"/>
</dbReference>
<dbReference type="PRINTS" id="PR00422">
    <property type="entry name" value="TRANSFERRIN"/>
</dbReference>
<dbReference type="GeneID" id="103593159"/>
<dbReference type="InterPro" id="IPR001156">
    <property type="entry name" value="Transferrin-like_dom"/>
</dbReference>
<dbReference type="SMART" id="SM00094">
    <property type="entry name" value="TR_FER"/>
    <property type="match status" value="1"/>
</dbReference>
<evidence type="ECO:0000313" key="8">
    <source>
        <dbReference type="Proteomes" id="UP000694923"/>
    </source>
</evidence>
<evidence type="ECO:0000256" key="3">
    <source>
        <dbReference type="ARBA" id="ARBA00022723"/>
    </source>
</evidence>
<dbReference type="PROSITE" id="PS51408">
    <property type="entry name" value="TRANSFERRIN_LIKE_4"/>
    <property type="match status" value="1"/>
</dbReference>
<reference evidence="9" key="1">
    <citation type="submission" date="2025-08" db="UniProtKB">
        <authorList>
            <consortium name="RefSeq"/>
        </authorList>
    </citation>
    <scope>IDENTIFICATION</scope>
</reference>
<dbReference type="InterPro" id="IPR018195">
    <property type="entry name" value="Transferrin_Fe_BS"/>
</dbReference>
<evidence type="ECO:0000313" key="9">
    <source>
        <dbReference type="RefSeq" id="XP_008574320.1"/>
    </source>
</evidence>
<keyword evidence="1" id="KW-0813">Transport</keyword>
<dbReference type="SUPFAM" id="SSF53850">
    <property type="entry name" value="Periplasmic binding protein-like II"/>
    <property type="match status" value="1"/>
</dbReference>
<evidence type="ECO:0000256" key="2">
    <source>
        <dbReference type="ARBA" id="ARBA00022496"/>
    </source>
</evidence>
<dbReference type="RefSeq" id="XP_008574320.1">
    <property type="nucleotide sequence ID" value="XM_008576098.1"/>
</dbReference>
<keyword evidence="5" id="KW-0408">Iron</keyword>
<keyword evidence="6" id="KW-0406">Ion transport</keyword>
<dbReference type="PROSITE" id="PS00207">
    <property type="entry name" value="TRANSFERRIN_LIKE_3"/>
    <property type="match status" value="1"/>
</dbReference>
<evidence type="ECO:0000256" key="6">
    <source>
        <dbReference type="ARBA" id="ARBA00023065"/>
    </source>
</evidence>
<dbReference type="Proteomes" id="UP000694923">
    <property type="component" value="Unplaced"/>
</dbReference>
<gene>
    <name evidence="9" type="primary">TF</name>
</gene>
<feature type="non-terminal residue" evidence="9">
    <location>
        <position position="1"/>
    </location>
</feature>
<name>A0ABM0R129_GALVR</name>
<protein>
    <submittedName>
        <fullName evidence="9">Serotransferrin</fullName>
    </submittedName>
</protein>
<sequence>CGHFCVGPGLPHTSRSVGHIPPVRAPGSKPSGVAGSTFFLSPGANPDAWAKNLQEQDFELLCPDGTRKPVADAQNCYLARGPNHAVVSREDKAACVKKVLHNQQVEYGRSVTDCSRKFCLFQSETKDLLFRDDTVCLAKLPDKTTYEKYLGAEYVEAVGNLKKCSTSRLLEACTFHKV</sequence>
<accession>A0ABM0R129</accession>
<keyword evidence="2" id="KW-0410">Iron transport</keyword>
<evidence type="ECO:0000256" key="4">
    <source>
        <dbReference type="ARBA" id="ARBA00022737"/>
    </source>
</evidence>
<evidence type="ECO:0000259" key="7">
    <source>
        <dbReference type="PROSITE" id="PS51408"/>
    </source>
</evidence>
<dbReference type="PANTHER" id="PTHR11485">
    <property type="entry name" value="TRANSFERRIN"/>
    <property type="match status" value="1"/>
</dbReference>
<feature type="domain" description="Transferrin-like" evidence="7">
    <location>
        <begin position="1"/>
        <end position="163"/>
    </location>
</feature>
<proteinExistence type="predicted"/>
<evidence type="ECO:0000256" key="1">
    <source>
        <dbReference type="ARBA" id="ARBA00022448"/>
    </source>
</evidence>
<keyword evidence="8" id="KW-1185">Reference proteome</keyword>
<organism evidence="8 9">
    <name type="scientific">Galeopterus variegatus</name>
    <name type="common">Malayan flying lemur</name>
    <name type="synonym">Cynocephalus variegatus</name>
    <dbReference type="NCBI Taxonomy" id="482537"/>
    <lineage>
        <taxon>Eukaryota</taxon>
        <taxon>Metazoa</taxon>
        <taxon>Chordata</taxon>
        <taxon>Craniata</taxon>
        <taxon>Vertebrata</taxon>
        <taxon>Euteleostomi</taxon>
        <taxon>Mammalia</taxon>
        <taxon>Eutheria</taxon>
        <taxon>Euarchontoglires</taxon>
        <taxon>Dermoptera</taxon>
        <taxon>Cynocephalidae</taxon>
        <taxon>Galeopterus</taxon>
    </lineage>
</organism>
<keyword evidence="4" id="KW-0677">Repeat</keyword>